<dbReference type="Proteomes" id="UP001223336">
    <property type="component" value="Unassembled WGS sequence"/>
</dbReference>
<dbReference type="EMBL" id="JAVFKN010000012">
    <property type="protein sequence ID" value="MDQ5768961.1"/>
    <property type="molecule type" value="Genomic_DNA"/>
</dbReference>
<evidence type="ECO:0000256" key="1">
    <source>
        <dbReference type="SAM" id="MobiDB-lite"/>
    </source>
</evidence>
<protein>
    <submittedName>
        <fullName evidence="3">DUF945 family protein</fullName>
    </submittedName>
</protein>
<gene>
    <name evidence="2" type="ORF">RCC75_10500</name>
    <name evidence="3" type="ORF">RCG00_17730</name>
</gene>
<accession>A0AA51R0X5</accession>
<dbReference type="Pfam" id="PF06097">
    <property type="entry name" value="DUF945"/>
    <property type="match status" value="1"/>
</dbReference>
<dbReference type="Proteomes" id="UP001229862">
    <property type="component" value="Chromosome"/>
</dbReference>
<dbReference type="RefSeq" id="WP_308134899.1">
    <property type="nucleotide sequence ID" value="NZ_CP133217.1"/>
</dbReference>
<keyword evidence="4" id="KW-1185">Reference proteome</keyword>
<organism evidence="3">
    <name type="scientific">Thiothrix subterranea</name>
    <dbReference type="NCBI Taxonomy" id="2735563"/>
    <lineage>
        <taxon>Bacteria</taxon>
        <taxon>Pseudomonadati</taxon>
        <taxon>Pseudomonadota</taxon>
        <taxon>Gammaproteobacteria</taxon>
        <taxon>Thiotrichales</taxon>
        <taxon>Thiotrichaceae</taxon>
        <taxon>Thiothrix</taxon>
    </lineage>
</organism>
<dbReference type="EMBL" id="CP133217">
    <property type="protein sequence ID" value="WML86124.1"/>
    <property type="molecule type" value="Genomic_DNA"/>
</dbReference>
<feature type="region of interest" description="Disordered" evidence="1">
    <location>
        <begin position="522"/>
        <end position="548"/>
    </location>
</feature>
<sequence>MKKLVTLLSVPVVLLVAWGGTTWYVGQQTETTLKQFIDQQNQASAQSGIKQELVSYEKSALGATAITKLIMDVPPLSGLGEIQFINEISNGPVFIGGGSPVQFGTARIHTQLDTEALDAEQREWLTTAFAGKAPLEGHTVIGFGGNTDYHFTTNPLKVDQDGTTAQMDSITLSGTSAPDMTGKISVQAGKIEIKDTTAQFTLPSMQLEGDMTGMIGGQALGTFDLKMPGVSILAEETTVPVSFDLAMQSDSGITDNELAFKITTQATNIQGVDDALSKLDFKLDLSGLDMAGAEELGKLQAELQSLQNQMLWSSEATETPEGQQKQQELMTQLTDTTGKVVETLFAKVLKTDKSRLHTTLLTESPKGKLNADVDLTYTGKAAPDMMALASYGPNDWAKLMKGKVTLDADKALLPPGSELMLTPLSEQGLLKLDGEKIASAIELAGENVTLNGKQMPFADFVAMLAPPGMDQGMMEDGGDPNMGIPEDLMKKIETEGLTPEIIQLLEESDDVPKETIEIMKQLQQMQQQMGAEEAPATEAAPAADANKE</sequence>
<name>A0AA51R0X5_9GAMM</name>
<dbReference type="InterPro" id="IPR010352">
    <property type="entry name" value="DUF945"/>
</dbReference>
<reference evidence="3 4" key="1">
    <citation type="submission" date="2023-08" db="EMBL/GenBank/DDBJ databases">
        <title>New molecular markers tilS and rpoB for phylogenetic and monitoring studies of the genus Thiothrix biodiversity.</title>
        <authorList>
            <person name="Ravin N.V."/>
            <person name="Smolyakov D."/>
            <person name="Markov N.D."/>
            <person name="Beletsky A.V."/>
            <person name="Mardanov A.V."/>
            <person name="Rudenko T.S."/>
            <person name="Grabovich M.Y."/>
        </authorList>
    </citation>
    <scope>NUCLEOTIDE SEQUENCE</scope>
    <source>
        <strain evidence="3">DNT52</strain>
        <strain evidence="2 4">H33</strain>
    </source>
</reference>
<proteinExistence type="predicted"/>
<evidence type="ECO:0000313" key="3">
    <source>
        <dbReference type="EMBL" id="WML86124.1"/>
    </source>
</evidence>
<dbReference type="AlphaFoldDB" id="A0AA51R0X5"/>
<evidence type="ECO:0000313" key="4">
    <source>
        <dbReference type="Proteomes" id="UP001223336"/>
    </source>
</evidence>
<evidence type="ECO:0000313" key="2">
    <source>
        <dbReference type="EMBL" id="MDQ5768961.1"/>
    </source>
</evidence>